<evidence type="ECO:0000256" key="1">
    <source>
        <dbReference type="ARBA" id="ARBA00022491"/>
    </source>
</evidence>
<dbReference type="EMBL" id="JAJFZV010000005">
    <property type="protein sequence ID" value="MCC3297522.1"/>
    <property type="molecule type" value="Genomic_DNA"/>
</dbReference>
<name>A0A9X1SCE9_9MICC</name>
<organism evidence="6 7">
    <name type="scientific">Arthrobacter caoxuetaonis</name>
    <dbReference type="NCBI Taxonomy" id="2886935"/>
    <lineage>
        <taxon>Bacteria</taxon>
        <taxon>Bacillati</taxon>
        <taxon>Actinomycetota</taxon>
        <taxon>Actinomycetes</taxon>
        <taxon>Micrococcales</taxon>
        <taxon>Micrococcaceae</taxon>
        <taxon>Arthrobacter</taxon>
    </lineage>
</organism>
<dbReference type="PANTHER" id="PTHR30055">
    <property type="entry name" value="HTH-TYPE TRANSCRIPTIONAL REGULATOR RUTR"/>
    <property type="match status" value="1"/>
</dbReference>
<dbReference type="PRINTS" id="PR00400">
    <property type="entry name" value="TETREPRESSOR"/>
</dbReference>
<dbReference type="RefSeq" id="WP_227895409.1">
    <property type="nucleotide sequence ID" value="NZ_CP099466.1"/>
</dbReference>
<dbReference type="Proteomes" id="UP001139158">
    <property type="component" value="Unassembled WGS sequence"/>
</dbReference>
<keyword evidence="4" id="KW-0804">Transcription</keyword>
<dbReference type="InterPro" id="IPR003012">
    <property type="entry name" value="Tet_transcr_reg_TetR"/>
</dbReference>
<evidence type="ECO:0000313" key="7">
    <source>
        <dbReference type="Proteomes" id="UP001139158"/>
    </source>
</evidence>
<accession>A0A9X1SCE9</accession>
<keyword evidence="2" id="KW-0805">Transcription regulation</keyword>
<dbReference type="AlphaFoldDB" id="A0A9X1SCE9"/>
<dbReference type="Pfam" id="PF02909">
    <property type="entry name" value="TetR_C_1"/>
    <property type="match status" value="1"/>
</dbReference>
<dbReference type="GO" id="GO:0045892">
    <property type="term" value="P:negative regulation of DNA-templated transcription"/>
    <property type="evidence" value="ECO:0007669"/>
    <property type="project" value="InterPro"/>
</dbReference>
<dbReference type="SUPFAM" id="SSF46689">
    <property type="entry name" value="Homeodomain-like"/>
    <property type="match status" value="1"/>
</dbReference>
<dbReference type="SUPFAM" id="SSF48498">
    <property type="entry name" value="Tetracyclin repressor-like, C-terminal domain"/>
    <property type="match status" value="1"/>
</dbReference>
<dbReference type="InterPro" id="IPR009057">
    <property type="entry name" value="Homeodomain-like_sf"/>
</dbReference>
<keyword evidence="3" id="KW-0238">DNA-binding</keyword>
<sequence>MPRPRSPLLSAEAIVTTALELIDTTGNFSFPRIARELEVSQSSLYNHIQNREHIIELIRARVFSEKLQLPVQDLSWDEALRAVVRAYRRCIAAHPRLVPLILAQTVQDTGALAAYETMALALEQAGLPPNRIVSALSLIDNLVLGSVMELTAPAVVWAPPPGDFPALDRALQAPFTIEGRAEAAFELGLEVLIEGLRAQEFTQS</sequence>
<dbReference type="InterPro" id="IPR036271">
    <property type="entry name" value="Tet_transcr_reg_TetR-rel_C_sf"/>
</dbReference>
<dbReference type="GO" id="GO:0046677">
    <property type="term" value="P:response to antibiotic"/>
    <property type="evidence" value="ECO:0007669"/>
    <property type="project" value="InterPro"/>
</dbReference>
<evidence type="ECO:0000256" key="3">
    <source>
        <dbReference type="ARBA" id="ARBA00023125"/>
    </source>
</evidence>
<dbReference type="PANTHER" id="PTHR30055:SF151">
    <property type="entry name" value="TRANSCRIPTIONAL REGULATORY PROTEIN"/>
    <property type="match status" value="1"/>
</dbReference>
<evidence type="ECO:0000256" key="2">
    <source>
        <dbReference type="ARBA" id="ARBA00023015"/>
    </source>
</evidence>
<dbReference type="Gene3D" id="1.10.357.10">
    <property type="entry name" value="Tetracycline Repressor, domain 2"/>
    <property type="match status" value="1"/>
</dbReference>
<protein>
    <submittedName>
        <fullName evidence="6">TetR/AcrR family transcriptional regulator</fullName>
    </submittedName>
</protein>
<evidence type="ECO:0000313" key="6">
    <source>
        <dbReference type="EMBL" id="MCC3297522.1"/>
    </source>
</evidence>
<dbReference type="InterPro" id="IPR050109">
    <property type="entry name" value="HTH-type_TetR-like_transc_reg"/>
</dbReference>
<evidence type="ECO:0000259" key="5">
    <source>
        <dbReference type="Pfam" id="PF02909"/>
    </source>
</evidence>
<reference evidence="6" key="1">
    <citation type="submission" date="2021-10" db="EMBL/GenBank/DDBJ databases">
        <title>Novel species in genus Arthrobacter.</title>
        <authorList>
            <person name="Liu Y."/>
        </authorList>
    </citation>
    <scope>NUCLEOTIDE SEQUENCE</scope>
    <source>
        <strain evidence="6">Zg-Y453</strain>
    </source>
</reference>
<gene>
    <name evidence="6" type="ORF">LJ757_06840</name>
</gene>
<keyword evidence="1" id="KW-0678">Repressor</keyword>
<keyword evidence="7" id="KW-1185">Reference proteome</keyword>
<feature type="domain" description="Tetracycline repressor TetR C-terminal" evidence="5">
    <location>
        <begin position="75"/>
        <end position="199"/>
    </location>
</feature>
<comment type="caution">
    <text evidence="6">The sequence shown here is derived from an EMBL/GenBank/DDBJ whole genome shotgun (WGS) entry which is preliminary data.</text>
</comment>
<dbReference type="GO" id="GO:0003700">
    <property type="term" value="F:DNA-binding transcription factor activity"/>
    <property type="evidence" value="ECO:0007669"/>
    <property type="project" value="TreeGrafter"/>
</dbReference>
<dbReference type="GO" id="GO:0000976">
    <property type="term" value="F:transcription cis-regulatory region binding"/>
    <property type="evidence" value="ECO:0007669"/>
    <property type="project" value="TreeGrafter"/>
</dbReference>
<proteinExistence type="predicted"/>
<evidence type="ECO:0000256" key="4">
    <source>
        <dbReference type="ARBA" id="ARBA00023163"/>
    </source>
</evidence>
<dbReference type="InterPro" id="IPR004111">
    <property type="entry name" value="Repressor_TetR_C"/>
</dbReference>